<evidence type="ECO:0000256" key="1">
    <source>
        <dbReference type="ARBA" id="ARBA00005523"/>
    </source>
</evidence>
<dbReference type="Proteomes" id="UP000094165">
    <property type="component" value="Unassembled WGS sequence"/>
</dbReference>
<evidence type="ECO:0000313" key="5">
    <source>
        <dbReference type="Proteomes" id="UP000094165"/>
    </source>
</evidence>
<dbReference type="EMBL" id="AJYW02000028">
    <property type="protein sequence ID" value="OEE79219.1"/>
    <property type="molecule type" value="Genomic_DNA"/>
</dbReference>
<dbReference type="SUPFAM" id="SSF47175">
    <property type="entry name" value="Cytochromes"/>
    <property type="match status" value="1"/>
</dbReference>
<evidence type="ECO:0000256" key="2">
    <source>
        <dbReference type="ARBA" id="ARBA00022729"/>
    </source>
</evidence>
<accession>A0A1E5D6H7</accession>
<evidence type="ECO:0000313" key="4">
    <source>
        <dbReference type="EMBL" id="OEE79219.1"/>
    </source>
</evidence>
<organism evidence="4 5">
    <name type="scientific">Vibrio genomosp. F6 str. FF-238</name>
    <dbReference type="NCBI Taxonomy" id="1191298"/>
    <lineage>
        <taxon>Bacteria</taxon>
        <taxon>Pseudomonadati</taxon>
        <taxon>Pseudomonadota</taxon>
        <taxon>Gammaproteobacteria</taxon>
        <taxon>Vibrionales</taxon>
        <taxon>Vibrionaceae</taxon>
        <taxon>Vibrio</taxon>
    </lineage>
</organism>
<dbReference type="Pfam" id="PF07361">
    <property type="entry name" value="Cytochrom_B562"/>
    <property type="match status" value="1"/>
</dbReference>
<keyword evidence="2 3" id="KW-0732">Signal</keyword>
<comment type="caution">
    <text evidence="4">The sequence shown here is derived from an EMBL/GenBank/DDBJ whole genome shotgun (WGS) entry which is preliminary data.</text>
</comment>
<name>A0A1E5D6H7_9VIBR</name>
<dbReference type="GO" id="GO:0022900">
    <property type="term" value="P:electron transport chain"/>
    <property type="evidence" value="ECO:0007669"/>
    <property type="project" value="InterPro"/>
</dbReference>
<dbReference type="InterPro" id="IPR010980">
    <property type="entry name" value="Cyt_c/b562"/>
</dbReference>
<gene>
    <name evidence="4" type="ORF">A130_11855</name>
</gene>
<dbReference type="InterPro" id="IPR009155">
    <property type="entry name" value="Cyt_b562"/>
</dbReference>
<comment type="similarity">
    <text evidence="1">Belongs to the cytochrome b562 family.</text>
</comment>
<dbReference type="GO" id="GO:0020037">
    <property type="term" value="F:heme binding"/>
    <property type="evidence" value="ECO:0007669"/>
    <property type="project" value="InterPro"/>
</dbReference>
<protein>
    <submittedName>
        <fullName evidence="4">Cytochrome b562 family protein</fullName>
    </submittedName>
</protein>
<dbReference type="GO" id="GO:0042597">
    <property type="term" value="C:periplasmic space"/>
    <property type="evidence" value="ECO:0007669"/>
    <property type="project" value="InterPro"/>
</dbReference>
<feature type="signal peptide" evidence="3">
    <location>
        <begin position="1"/>
        <end position="19"/>
    </location>
</feature>
<proteinExistence type="inferred from homology"/>
<dbReference type="GO" id="GO:0009055">
    <property type="term" value="F:electron transfer activity"/>
    <property type="evidence" value="ECO:0007669"/>
    <property type="project" value="InterPro"/>
</dbReference>
<reference evidence="4 5" key="1">
    <citation type="journal article" date="2012" name="Science">
        <title>Ecological populations of bacteria act as socially cohesive units of antibiotic production and resistance.</title>
        <authorList>
            <person name="Cordero O.X."/>
            <person name="Wildschutte H."/>
            <person name="Kirkup B."/>
            <person name="Proehl S."/>
            <person name="Ngo L."/>
            <person name="Hussain F."/>
            <person name="Le Roux F."/>
            <person name="Mincer T."/>
            <person name="Polz M.F."/>
        </authorList>
    </citation>
    <scope>NUCLEOTIDE SEQUENCE [LARGE SCALE GENOMIC DNA]</scope>
    <source>
        <strain evidence="4 5">FF-238</strain>
    </source>
</reference>
<dbReference type="Gene3D" id="1.20.120.10">
    <property type="entry name" value="Cytochrome c/b562"/>
    <property type="match status" value="1"/>
</dbReference>
<feature type="chain" id="PRO_5009173572" evidence="3">
    <location>
        <begin position="20"/>
        <end position="128"/>
    </location>
</feature>
<evidence type="ECO:0000256" key="3">
    <source>
        <dbReference type="SAM" id="SignalP"/>
    </source>
</evidence>
<sequence>MKQLSLLLACLLFAGNVAAESIDLTATMKKMRLAFNQAAEAESIEEMKAPLARLDELVQISQNGSYPKEKEALYMSGFNKLSSVVSDVELQVEQGQFEEAKKTLRQIDELRIEYHDKRNPSIWSRLFG</sequence>
<dbReference type="GO" id="GO:0005506">
    <property type="term" value="F:iron ion binding"/>
    <property type="evidence" value="ECO:0007669"/>
    <property type="project" value="InterPro"/>
</dbReference>
<keyword evidence="5" id="KW-1185">Reference proteome</keyword>
<dbReference type="RefSeq" id="WP_017052927.1">
    <property type="nucleotide sequence ID" value="NZ_AJYW02000028.1"/>
</dbReference>
<dbReference type="AlphaFoldDB" id="A0A1E5D6H7"/>